<keyword evidence="2" id="KW-0808">Transferase</keyword>
<evidence type="ECO:0000259" key="1">
    <source>
        <dbReference type="Pfam" id="PF00535"/>
    </source>
</evidence>
<dbReference type="Pfam" id="PF00535">
    <property type="entry name" value="Glycos_transf_2"/>
    <property type="match status" value="1"/>
</dbReference>
<dbReference type="GO" id="GO:0016757">
    <property type="term" value="F:glycosyltransferase activity"/>
    <property type="evidence" value="ECO:0007669"/>
    <property type="project" value="UniProtKB-KW"/>
</dbReference>
<dbReference type="EC" id="2.4.-.-" evidence="2"/>
<dbReference type="EMBL" id="JAVJIU010000001">
    <property type="protein sequence ID" value="MDR5589705.1"/>
    <property type="molecule type" value="Genomic_DNA"/>
</dbReference>
<evidence type="ECO:0000313" key="2">
    <source>
        <dbReference type="EMBL" id="MDR5589705.1"/>
    </source>
</evidence>
<dbReference type="InterPro" id="IPR001173">
    <property type="entry name" value="Glyco_trans_2-like"/>
</dbReference>
<organism evidence="2 3">
    <name type="scientific">Christiangramia sediminicola</name>
    <dbReference type="NCBI Taxonomy" id="3073267"/>
    <lineage>
        <taxon>Bacteria</taxon>
        <taxon>Pseudomonadati</taxon>
        <taxon>Bacteroidota</taxon>
        <taxon>Flavobacteriia</taxon>
        <taxon>Flavobacteriales</taxon>
        <taxon>Flavobacteriaceae</taxon>
        <taxon>Christiangramia</taxon>
    </lineage>
</organism>
<gene>
    <name evidence="2" type="ORF">RE431_03580</name>
</gene>
<reference evidence="3" key="1">
    <citation type="submission" date="2023-07" db="EMBL/GenBank/DDBJ databases">
        <title>Christiangramia sp. SM2212., a novel bacterium of the family Flavobacteriaceae isolated from the sea sediment.</title>
        <authorList>
            <person name="Wang J."/>
            <person name="Zhang X."/>
        </authorList>
    </citation>
    <scope>NUCLEOTIDE SEQUENCE [LARGE SCALE GENOMIC DNA]</scope>
    <source>
        <strain evidence="3">SM2212</strain>
    </source>
</reference>
<dbReference type="CDD" id="cd00761">
    <property type="entry name" value="Glyco_tranf_GTA_type"/>
    <property type="match status" value="1"/>
</dbReference>
<keyword evidence="2" id="KW-0328">Glycosyltransferase</keyword>
<dbReference type="InterPro" id="IPR029044">
    <property type="entry name" value="Nucleotide-diphossugar_trans"/>
</dbReference>
<dbReference type="Proteomes" id="UP001257234">
    <property type="component" value="Unassembled WGS sequence"/>
</dbReference>
<evidence type="ECO:0000313" key="3">
    <source>
        <dbReference type="Proteomes" id="UP001257234"/>
    </source>
</evidence>
<dbReference type="Gene3D" id="3.90.550.10">
    <property type="entry name" value="Spore Coat Polysaccharide Biosynthesis Protein SpsA, Chain A"/>
    <property type="match status" value="1"/>
</dbReference>
<dbReference type="PANTHER" id="PTHR43685">
    <property type="entry name" value="GLYCOSYLTRANSFERASE"/>
    <property type="match status" value="1"/>
</dbReference>
<feature type="domain" description="Glycosyltransferase 2-like" evidence="1">
    <location>
        <begin position="5"/>
        <end position="138"/>
    </location>
</feature>
<comment type="caution">
    <text evidence="2">The sequence shown here is derived from an EMBL/GenBank/DDBJ whole genome shotgun (WGS) entry which is preliminary data.</text>
</comment>
<proteinExistence type="predicted"/>
<sequence>MKLVSVVIPCYNHEKYVLGAIESAIYQTYKDKEIIVVDDGSNNDTKKVLAKLSDQINILITQENQGVVIARNNGIEKASGEYILTLDADDYFEPGFLKKAVGILDNNSDVGMVTCWTSIEDSSGKLTRVSKPTGANAISGLFKNNGTASMLFRKICWEEVGGYDRELAKGFEDWEFGIAIGKQGWKMKVIPEILLHYRNLPNSRNKNARSHYSEIRKYVYKKHKDLLATDIDFTLEQLLLEIKSKDDEIKRLKSSRLYKIEKILNRINRKFKFIF</sequence>
<name>A0ABU1EMU0_9FLAO</name>
<dbReference type="SUPFAM" id="SSF53448">
    <property type="entry name" value="Nucleotide-diphospho-sugar transferases"/>
    <property type="match status" value="1"/>
</dbReference>
<protein>
    <submittedName>
        <fullName evidence="2">Glycosyltransferase family A protein</fullName>
        <ecNumber evidence="2">2.4.-.-</ecNumber>
    </submittedName>
</protein>
<dbReference type="InterPro" id="IPR050834">
    <property type="entry name" value="Glycosyltransf_2"/>
</dbReference>
<keyword evidence="3" id="KW-1185">Reference proteome</keyword>
<accession>A0ABU1EMU0</accession>
<dbReference type="RefSeq" id="WP_309560580.1">
    <property type="nucleotide sequence ID" value="NZ_JAVJIU010000001.1"/>
</dbReference>
<dbReference type="PANTHER" id="PTHR43685:SF2">
    <property type="entry name" value="GLYCOSYLTRANSFERASE 2-LIKE DOMAIN-CONTAINING PROTEIN"/>
    <property type="match status" value="1"/>
</dbReference>